<dbReference type="RefSeq" id="WP_000956747.1">
    <property type="nucleotide sequence ID" value="NC_002951.2"/>
</dbReference>
<dbReference type="Proteomes" id="UP000000530">
    <property type="component" value="Chromosome"/>
</dbReference>
<evidence type="ECO:0000313" key="1">
    <source>
        <dbReference type="EMBL" id="AAW36588.1"/>
    </source>
</evidence>
<sequence length="83" mass="9988">MLTLIKLKEDEQVIIYEYIPEDDISNGKGSVTFNKKDAEVIDFSLSEIENEEYFMLYRNKSFSVVRDFIEKQEFPENYKIAWY</sequence>
<organism evidence="1 2">
    <name type="scientific">Staphylococcus aureus (strain COL)</name>
    <dbReference type="NCBI Taxonomy" id="93062"/>
    <lineage>
        <taxon>Bacteria</taxon>
        <taxon>Bacillati</taxon>
        <taxon>Bacillota</taxon>
        <taxon>Bacilli</taxon>
        <taxon>Bacillales</taxon>
        <taxon>Staphylococcaceae</taxon>
        <taxon>Staphylococcus</taxon>
    </lineage>
</organism>
<gene>
    <name evidence="1" type="ordered locus">SACOL1338</name>
</gene>
<accession>A0A0H2WW80</accession>
<proteinExistence type="predicted"/>
<dbReference type="KEGG" id="sac:SACOL1338"/>
<dbReference type="EMBL" id="CP000046">
    <property type="protein sequence ID" value="AAW36588.1"/>
    <property type="molecule type" value="Genomic_DNA"/>
</dbReference>
<dbReference type="HOGENOM" id="CLU_2540908_0_0_9"/>
<dbReference type="AlphaFoldDB" id="A0A0H2WW80"/>
<evidence type="ECO:0000313" key="2">
    <source>
        <dbReference type="Proteomes" id="UP000000530"/>
    </source>
</evidence>
<name>A0A0H2WW80_STAAC</name>
<protein>
    <submittedName>
        <fullName evidence="1">Uncharacterized protein</fullName>
    </submittedName>
</protein>
<reference evidence="1 2" key="1">
    <citation type="journal article" date="2005" name="J. Bacteriol.">
        <title>Insights on evolution of virulence and resistance from the complete genome analysis of an early methicillin-resistant Staphylococcus aureus strain and a biofilm-producing methicillin-resistant Staphylococcus epidermidis strain.</title>
        <authorList>
            <person name="Gill S.R."/>
            <person name="Fouts D.E."/>
            <person name="Archer G.L."/>
            <person name="Mongodin E.F."/>
            <person name="Deboy R.T."/>
            <person name="Ravel J."/>
            <person name="Paulsen I.T."/>
            <person name="Kolonay J.F."/>
            <person name="Brinkac L."/>
            <person name="Beanan M."/>
            <person name="Dodson R.J."/>
            <person name="Daugherty S.C."/>
            <person name="Madupu R."/>
            <person name="Angiuoli S.V."/>
            <person name="Durkin A.S."/>
            <person name="Haft D.H."/>
            <person name="Vamathevan J."/>
            <person name="Khouri H."/>
            <person name="Utterback T."/>
            <person name="Lee C."/>
            <person name="Dimitrov G."/>
            <person name="Jiang L."/>
            <person name="Qin H."/>
            <person name="Weidman J."/>
            <person name="Tran K."/>
            <person name="Kang K."/>
            <person name="Hance I.R."/>
            <person name="Nelson K.E."/>
            <person name="Fraser C.M."/>
        </authorList>
    </citation>
    <scope>NUCLEOTIDE SEQUENCE [LARGE SCALE GENOMIC DNA]</scope>
    <source>
        <strain evidence="1 2">COL</strain>
    </source>
</reference>